<keyword evidence="3" id="KW-1185">Reference proteome</keyword>
<accession>A0A9P6DMX8</accession>
<dbReference type="AlphaFoldDB" id="A0A9P6DMX8"/>
<sequence length="175" mass="18452">MEFTIGSLEAVQLGRDFMAMTCAMSPSTVLETEGWGDGCAKGREVDCRNDAWGMMIAGMMIAGTVIEGTMTAVTMIVAMPIWGQTTGGWTTGGRTTGGRTTGGRMTGGQMTGGQMTGGQTIGEFPSSESLQAGGWGVWTRHNDWTSLKKQLIRMPEATSPIFALPKPSPHVLASP</sequence>
<evidence type="ECO:0000313" key="2">
    <source>
        <dbReference type="EMBL" id="KAF9508416.1"/>
    </source>
</evidence>
<protein>
    <submittedName>
        <fullName evidence="2">Uncharacterized protein</fullName>
    </submittedName>
</protein>
<evidence type="ECO:0000313" key="3">
    <source>
        <dbReference type="Proteomes" id="UP000886523"/>
    </source>
</evidence>
<dbReference type="EMBL" id="MU129059">
    <property type="protein sequence ID" value="KAF9508416.1"/>
    <property type="molecule type" value="Genomic_DNA"/>
</dbReference>
<dbReference type="Proteomes" id="UP000886523">
    <property type="component" value="Unassembled WGS sequence"/>
</dbReference>
<proteinExistence type="predicted"/>
<gene>
    <name evidence="2" type="ORF">BS47DRAFT_1365957</name>
</gene>
<name>A0A9P6DMX8_9AGAM</name>
<reference evidence="2" key="1">
    <citation type="journal article" date="2020" name="Nat. Commun.">
        <title>Large-scale genome sequencing of mycorrhizal fungi provides insights into the early evolution of symbiotic traits.</title>
        <authorList>
            <person name="Miyauchi S."/>
            <person name="Kiss E."/>
            <person name="Kuo A."/>
            <person name="Drula E."/>
            <person name="Kohler A."/>
            <person name="Sanchez-Garcia M."/>
            <person name="Morin E."/>
            <person name="Andreopoulos B."/>
            <person name="Barry K.W."/>
            <person name="Bonito G."/>
            <person name="Buee M."/>
            <person name="Carver A."/>
            <person name="Chen C."/>
            <person name="Cichocki N."/>
            <person name="Clum A."/>
            <person name="Culley D."/>
            <person name="Crous P.W."/>
            <person name="Fauchery L."/>
            <person name="Girlanda M."/>
            <person name="Hayes R.D."/>
            <person name="Keri Z."/>
            <person name="LaButti K."/>
            <person name="Lipzen A."/>
            <person name="Lombard V."/>
            <person name="Magnuson J."/>
            <person name="Maillard F."/>
            <person name="Murat C."/>
            <person name="Nolan M."/>
            <person name="Ohm R.A."/>
            <person name="Pangilinan J."/>
            <person name="Pereira M.F."/>
            <person name="Perotto S."/>
            <person name="Peter M."/>
            <person name="Pfister S."/>
            <person name="Riley R."/>
            <person name="Sitrit Y."/>
            <person name="Stielow J.B."/>
            <person name="Szollosi G."/>
            <person name="Zifcakova L."/>
            <person name="Stursova M."/>
            <person name="Spatafora J.W."/>
            <person name="Tedersoo L."/>
            <person name="Vaario L.M."/>
            <person name="Yamada A."/>
            <person name="Yan M."/>
            <person name="Wang P."/>
            <person name="Xu J."/>
            <person name="Bruns T."/>
            <person name="Baldrian P."/>
            <person name="Vilgalys R."/>
            <person name="Dunand C."/>
            <person name="Henrissat B."/>
            <person name="Grigoriev I.V."/>
            <person name="Hibbett D."/>
            <person name="Nagy L.G."/>
            <person name="Martin F.M."/>
        </authorList>
    </citation>
    <scope>NUCLEOTIDE SEQUENCE</scope>
    <source>
        <strain evidence="2">UP504</strain>
    </source>
</reference>
<comment type="caution">
    <text evidence="2">The sequence shown here is derived from an EMBL/GenBank/DDBJ whole genome shotgun (WGS) entry which is preliminary data.</text>
</comment>
<organism evidence="2 3">
    <name type="scientific">Hydnum rufescens UP504</name>
    <dbReference type="NCBI Taxonomy" id="1448309"/>
    <lineage>
        <taxon>Eukaryota</taxon>
        <taxon>Fungi</taxon>
        <taxon>Dikarya</taxon>
        <taxon>Basidiomycota</taxon>
        <taxon>Agaricomycotina</taxon>
        <taxon>Agaricomycetes</taxon>
        <taxon>Cantharellales</taxon>
        <taxon>Hydnaceae</taxon>
        <taxon>Hydnum</taxon>
    </lineage>
</organism>
<feature type="region of interest" description="Disordered" evidence="1">
    <location>
        <begin position="87"/>
        <end position="109"/>
    </location>
</feature>
<evidence type="ECO:0000256" key="1">
    <source>
        <dbReference type="SAM" id="MobiDB-lite"/>
    </source>
</evidence>